<evidence type="ECO:0000313" key="1">
    <source>
        <dbReference type="EMBL" id="PWK18085.1"/>
    </source>
</evidence>
<dbReference type="RefSeq" id="WP_109744897.1">
    <property type="nucleotide sequence ID" value="NZ_QGGO01000032.1"/>
</dbReference>
<name>A0A316DJI0_9BACT</name>
<organism evidence="1 2">
    <name type="scientific">Arcicella aurantiaca</name>
    <dbReference type="NCBI Taxonomy" id="591202"/>
    <lineage>
        <taxon>Bacteria</taxon>
        <taxon>Pseudomonadati</taxon>
        <taxon>Bacteroidota</taxon>
        <taxon>Cytophagia</taxon>
        <taxon>Cytophagales</taxon>
        <taxon>Flectobacillaceae</taxon>
        <taxon>Arcicella</taxon>
    </lineage>
</organism>
<proteinExistence type="predicted"/>
<comment type="caution">
    <text evidence="1">The sequence shown here is derived from an EMBL/GenBank/DDBJ whole genome shotgun (WGS) entry which is preliminary data.</text>
</comment>
<gene>
    <name evidence="1" type="ORF">LV89_04236</name>
</gene>
<dbReference type="AlphaFoldDB" id="A0A316DJI0"/>
<accession>A0A316DJI0</accession>
<protein>
    <submittedName>
        <fullName evidence="1">Uncharacterized protein</fullName>
    </submittedName>
</protein>
<sequence length="69" mass="7732">MIKKIFTIARSDKKKQKKALQQLDEHEGRIDADEVLGGKIDDINGGGFFIRQEVSSQINASYQGPNEII</sequence>
<dbReference type="Proteomes" id="UP000245489">
    <property type="component" value="Unassembled WGS sequence"/>
</dbReference>
<reference evidence="1 2" key="1">
    <citation type="submission" date="2018-05" db="EMBL/GenBank/DDBJ databases">
        <title>Genomic Encyclopedia of Archaeal and Bacterial Type Strains, Phase II (KMG-II): from individual species to whole genera.</title>
        <authorList>
            <person name="Goeker M."/>
        </authorList>
    </citation>
    <scope>NUCLEOTIDE SEQUENCE [LARGE SCALE GENOMIC DNA]</scope>
    <source>
        <strain evidence="1 2">DSM 22214</strain>
    </source>
</reference>
<dbReference type="EMBL" id="QGGO01000032">
    <property type="protein sequence ID" value="PWK18085.1"/>
    <property type="molecule type" value="Genomic_DNA"/>
</dbReference>
<keyword evidence="2" id="KW-1185">Reference proteome</keyword>
<evidence type="ECO:0000313" key="2">
    <source>
        <dbReference type="Proteomes" id="UP000245489"/>
    </source>
</evidence>